<dbReference type="PANTHER" id="PTHR43182:SF1">
    <property type="entry name" value="COBALT-PRECORRIN-7 C(5)-METHYLTRANSFERASE"/>
    <property type="match status" value="1"/>
</dbReference>
<dbReference type="InterPro" id="IPR050714">
    <property type="entry name" value="Cobalamin_biosynth_MTase"/>
</dbReference>
<keyword evidence="3 7" id="KW-0489">Methyltransferase</keyword>
<dbReference type="InterPro" id="IPR014008">
    <property type="entry name" value="Cbl_synth_MTase_CbiT"/>
</dbReference>
<reference evidence="7 8" key="1">
    <citation type="submission" date="2018-07" db="EMBL/GenBank/DDBJ databases">
        <title>GABA Modulating Bacteria of the Human Gut Microbiota.</title>
        <authorList>
            <person name="Strandwitz P."/>
            <person name="Kim K.H."/>
            <person name="Terekhova D."/>
            <person name="Liu J.K."/>
            <person name="Sharma A."/>
            <person name="Levering J."/>
            <person name="Mcdonald D."/>
            <person name="Dietrich D."/>
            <person name="Ramadhar T.R."/>
            <person name="Lekbua A."/>
            <person name="Mroue N."/>
            <person name="Liston C."/>
            <person name="Stewart E.J."/>
            <person name="Dubin M.J."/>
            <person name="Zengler K."/>
            <person name="Knight R."/>
            <person name="Gilbert J.A."/>
            <person name="Clardy J."/>
            <person name="Lewis K."/>
        </authorList>
    </citation>
    <scope>NUCLEOTIDE SEQUENCE [LARGE SCALE GENOMIC DNA]</scope>
    <source>
        <strain evidence="7 8">KLE1738</strain>
    </source>
</reference>
<proteinExistence type="predicted"/>
<dbReference type="InterPro" id="IPR014777">
    <property type="entry name" value="4pyrrole_Mease_sub1"/>
</dbReference>
<evidence type="ECO:0000256" key="5">
    <source>
        <dbReference type="ARBA" id="ARBA00022691"/>
    </source>
</evidence>
<dbReference type="PANTHER" id="PTHR43182">
    <property type="entry name" value="COBALT-PRECORRIN-6B C(15)-METHYLTRANSFERASE (DECARBOXYLATING)"/>
    <property type="match status" value="1"/>
</dbReference>
<name>A0A3E2B5F1_9FIRM</name>
<evidence type="ECO:0000256" key="4">
    <source>
        <dbReference type="ARBA" id="ARBA00022679"/>
    </source>
</evidence>
<dbReference type="Pfam" id="PF00590">
    <property type="entry name" value="TP_methylase"/>
    <property type="match status" value="1"/>
</dbReference>
<keyword evidence="5" id="KW-0949">S-adenosyl-L-methionine</keyword>
<accession>A0A3E2B5F1</accession>
<dbReference type="NCBIfam" id="TIGR02469">
    <property type="entry name" value="CbiT"/>
    <property type="match status" value="1"/>
</dbReference>
<dbReference type="SUPFAM" id="SSF53335">
    <property type="entry name" value="S-adenosyl-L-methionine-dependent methyltransferases"/>
    <property type="match status" value="1"/>
</dbReference>
<dbReference type="SUPFAM" id="SSF53790">
    <property type="entry name" value="Tetrapyrrole methylase"/>
    <property type="match status" value="1"/>
</dbReference>
<dbReference type="RefSeq" id="WP_117141714.1">
    <property type="nucleotide sequence ID" value="NZ_CAKXKJ010000008.1"/>
</dbReference>
<dbReference type="Gene3D" id="3.40.1010.10">
    <property type="entry name" value="Cobalt-precorrin-4 Transmethylase, Domain 1"/>
    <property type="match status" value="1"/>
</dbReference>
<keyword evidence="4 7" id="KW-0808">Transferase</keyword>
<gene>
    <name evidence="7" type="primary">cbiE</name>
    <name evidence="7" type="ORF">DV520_02825</name>
</gene>
<sequence>MHVTLIGLGCGDMETITAAAQRALSRAEGIFGSRRLLEALPPSGAQRVAAVQPEEIRDHLIHAGWAESCVILSGDTGFYSGAKRLLPVLAAAGFTTTVLPGISSLQVFSARLKRSWQDWRLCSAHGVAVDPVAEVCHGKPAFFLTGGSLTPAELCRQLTEAGLGGLQVTVGEDLSGEGERISHGTAENMAERTFSSLSVLLAEAAPRPPRRTPGLPDEAFLRGKVPMTKQEIRSAILTKLAVTPQDICWDVGAGTGSVSVELALQGRSVWAVERQAEACELIRKNRAKFSAWNLHLQEGTAPEACETLPAPDAVFVGGSGRRLQEILTLVVRRNPKARICVSAIALETLQEAVRCLEGLGYRADVTQISVSRGKSVGQLHLLLAQNPVFLITGEPV</sequence>
<comment type="caution">
    <text evidence="7">The sequence shown here is derived from an EMBL/GenBank/DDBJ whole genome shotgun (WGS) entry which is preliminary data.</text>
</comment>
<dbReference type="InterPro" id="IPR006365">
    <property type="entry name" value="Cbl_synth_CobL"/>
</dbReference>
<dbReference type="GO" id="GO:0008276">
    <property type="term" value="F:protein methyltransferase activity"/>
    <property type="evidence" value="ECO:0007669"/>
    <property type="project" value="InterPro"/>
</dbReference>
<dbReference type="EMBL" id="QQRQ01000003">
    <property type="protein sequence ID" value="RFT07262.1"/>
    <property type="molecule type" value="Genomic_DNA"/>
</dbReference>
<evidence type="ECO:0000259" key="6">
    <source>
        <dbReference type="Pfam" id="PF00590"/>
    </source>
</evidence>
<dbReference type="GO" id="GO:0009236">
    <property type="term" value="P:cobalamin biosynthetic process"/>
    <property type="evidence" value="ECO:0007669"/>
    <property type="project" value="UniProtKB-UniPathway"/>
</dbReference>
<dbReference type="InterPro" id="IPR014776">
    <property type="entry name" value="4pyrrole_Mease_sub2"/>
</dbReference>
<comment type="pathway">
    <text evidence="1">Cofactor biosynthesis; adenosylcobalamin biosynthesis.</text>
</comment>
<feature type="domain" description="Tetrapyrrole methylase" evidence="6">
    <location>
        <begin position="3"/>
        <end position="189"/>
    </location>
</feature>
<dbReference type="UniPathway" id="UPA00148"/>
<dbReference type="InterPro" id="IPR012818">
    <property type="entry name" value="CbiE"/>
</dbReference>
<evidence type="ECO:0000313" key="8">
    <source>
        <dbReference type="Proteomes" id="UP000260649"/>
    </source>
</evidence>
<dbReference type="GO" id="GO:0032259">
    <property type="term" value="P:methylation"/>
    <property type="evidence" value="ECO:0007669"/>
    <property type="project" value="UniProtKB-KW"/>
</dbReference>
<dbReference type="PIRSF" id="PIRSF036428">
    <property type="entry name" value="CobL"/>
    <property type="match status" value="1"/>
</dbReference>
<evidence type="ECO:0000256" key="2">
    <source>
        <dbReference type="ARBA" id="ARBA00022573"/>
    </source>
</evidence>
<dbReference type="Gene3D" id="3.30.950.10">
    <property type="entry name" value="Methyltransferase, Cobalt-precorrin-4 Transmethylase, Domain 2"/>
    <property type="match status" value="1"/>
</dbReference>
<evidence type="ECO:0000256" key="3">
    <source>
        <dbReference type="ARBA" id="ARBA00022603"/>
    </source>
</evidence>
<dbReference type="Proteomes" id="UP000260649">
    <property type="component" value="Unassembled WGS sequence"/>
</dbReference>
<dbReference type="Gene3D" id="3.40.50.150">
    <property type="entry name" value="Vaccinia Virus protein VP39"/>
    <property type="match status" value="1"/>
</dbReference>
<protein>
    <submittedName>
        <fullName evidence="7">Precorrin-6y C5,15-methyltransferase (Decarboxylating) subunit CbiE</fullName>
    </submittedName>
</protein>
<dbReference type="AlphaFoldDB" id="A0A3E2B5F1"/>
<dbReference type="CDD" id="cd11644">
    <property type="entry name" value="Precorrin-6Y-MT"/>
    <property type="match status" value="1"/>
</dbReference>
<dbReference type="OrthoDB" id="9780707at2"/>
<dbReference type="InterPro" id="IPR000878">
    <property type="entry name" value="4pyrrol_Mease"/>
</dbReference>
<dbReference type="GeneID" id="97994675"/>
<keyword evidence="8" id="KW-1185">Reference proteome</keyword>
<evidence type="ECO:0000313" key="7">
    <source>
        <dbReference type="EMBL" id="RFT07262.1"/>
    </source>
</evidence>
<organism evidence="7 8">
    <name type="scientific">Evtepia gabavorous</name>
    <dbReference type="NCBI Taxonomy" id="2211183"/>
    <lineage>
        <taxon>Bacteria</taxon>
        <taxon>Bacillati</taxon>
        <taxon>Bacillota</taxon>
        <taxon>Clostridia</taxon>
        <taxon>Eubacteriales</taxon>
        <taxon>Evtepia</taxon>
    </lineage>
</organism>
<dbReference type="NCBIfam" id="TIGR02467">
    <property type="entry name" value="CbiE"/>
    <property type="match status" value="1"/>
</dbReference>
<keyword evidence="2" id="KW-0169">Cobalamin biosynthesis</keyword>
<dbReference type="InterPro" id="IPR029063">
    <property type="entry name" value="SAM-dependent_MTases_sf"/>
</dbReference>
<dbReference type="InterPro" id="IPR035996">
    <property type="entry name" value="4pyrrol_Methylase_sf"/>
</dbReference>
<evidence type="ECO:0000256" key="1">
    <source>
        <dbReference type="ARBA" id="ARBA00004953"/>
    </source>
</evidence>